<dbReference type="GO" id="GO:0007020">
    <property type="term" value="P:microtubule nucleation"/>
    <property type="evidence" value="ECO:0007669"/>
    <property type="project" value="InterPro"/>
</dbReference>
<dbReference type="PANTHER" id="PTHR19302">
    <property type="entry name" value="GAMMA TUBULIN COMPLEX PROTEIN"/>
    <property type="match status" value="1"/>
</dbReference>
<evidence type="ECO:0000256" key="5">
    <source>
        <dbReference type="RuleBase" id="RU363050"/>
    </source>
</evidence>
<accession>A0A1Y2FU46</accession>
<dbReference type="GO" id="GO:0051011">
    <property type="term" value="F:microtubule minus-end binding"/>
    <property type="evidence" value="ECO:0007669"/>
    <property type="project" value="TreeGrafter"/>
</dbReference>
<dbReference type="GO" id="GO:0043015">
    <property type="term" value="F:gamma-tubulin binding"/>
    <property type="evidence" value="ECO:0007669"/>
    <property type="project" value="InterPro"/>
</dbReference>
<dbReference type="InterPro" id="IPR042241">
    <property type="entry name" value="GCP_C_sf"/>
</dbReference>
<keyword evidence="3 5" id="KW-0493">Microtubule</keyword>
<dbReference type="GO" id="GO:0031122">
    <property type="term" value="P:cytoplasmic microtubule organization"/>
    <property type="evidence" value="ECO:0007669"/>
    <property type="project" value="TreeGrafter"/>
</dbReference>
<dbReference type="PANTHER" id="PTHR19302:SF70">
    <property type="entry name" value="GAMMA-TUBULIN COMPLEX COMPONENT 6"/>
    <property type="match status" value="1"/>
</dbReference>
<dbReference type="Pfam" id="PF04130">
    <property type="entry name" value="GCP_C_terminal"/>
    <property type="match status" value="1"/>
</dbReference>
<dbReference type="InterPro" id="IPR007259">
    <property type="entry name" value="GCP"/>
</dbReference>
<reference evidence="8 9" key="1">
    <citation type="submission" date="2016-07" db="EMBL/GenBank/DDBJ databases">
        <title>Pervasive Adenine N6-methylation of Active Genes in Fungi.</title>
        <authorList>
            <consortium name="DOE Joint Genome Institute"/>
            <person name="Mondo S.J."/>
            <person name="Dannebaum R.O."/>
            <person name="Kuo R.C."/>
            <person name="Labutti K."/>
            <person name="Haridas S."/>
            <person name="Kuo A."/>
            <person name="Salamov A."/>
            <person name="Ahrendt S.R."/>
            <person name="Lipzen A."/>
            <person name="Sullivan W."/>
            <person name="Andreopoulos W.B."/>
            <person name="Clum A."/>
            <person name="Lindquist E."/>
            <person name="Daum C."/>
            <person name="Ramamoorthy G.K."/>
            <person name="Gryganskyi A."/>
            <person name="Culley D."/>
            <person name="Magnuson J.K."/>
            <person name="James T.Y."/>
            <person name="O'Malley M.A."/>
            <person name="Stajich J.E."/>
            <person name="Spatafora J.W."/>
            <person name="Visel A."/>
            <person name="Grigoriev I.V."/>
        </authorList>
    </citation>
    <scope>NUCLEOTIDE SEQUENCE [LARGE SCALE GENOMIC DNA]</scope>
    <source>
        <strain evidence="8 9">12-1054</strain>
    </source>
</reference>
<dbReference type="GO" id="GO:0005816">
    <property type="term" value="C:spindle pole body"/>
    <property type="evidence" value="ECO:0007669"/>
    <property type="project" value="UniProtKB-ARBA"/>
</dbReference>
<name>A0A1Y2FU46_PROLT</name>
<dbReference type="GO" id="GO:0000278">
    <property type="term" value="P:mitotic cell cycle"/>
    <property type="evidence" value="ECO:0007669"/>
    <property type="project" value="TreeGrafter"/>
</dbReference>
<feature type="compositionally biased region" description="Basic residues" evidence="6">
    <location>
        <begin position="85"/>
        <end position="94"/>
    </location>
</feature>
<protein>
    <recommendedName>
        <fullName evidence="5">Spindle pole body component</fullName>
    </recommendedName>
</protein>
<comment type="similarity">
    <text evidence="1 5">Belongs to the TUBGCP family.</text>
</comment>
<comment type="caution">
    <text evidence="8">The sequence shown here is derived from an EMBL/GenBank/DDBJ whole genome shotgun (WGS) entry which is preliminary data.</text>
</comment>
<dbReference type="RefSeq" id="XP_040727680.1">
    <property type="nucleotide sequence ID" value="XM_040868521.1"/>
</dbReference>
<evidence type="ECO:0000256" key="4">
    <source>
        <dbReference type="ARBA" id="ARBA00023212"/>
    </source>
</evidence>
<evidence type="ECO:0000256" key="6">
    <source>
        <dbReference type="SAM" id="MobiDB-lite"/>
    </source>
</evidence>
<gene>
    <name evidence="8" type="ORF">BCR37DRAFT_376071</name>
</gene>
<sequence length="737" mass="83187">MADVWLDLPPLQPLASPHSKASSLDPLGSLHPLDRLTLTSLSKSQVCLSLPELRAASAHVSLQPISELSKPNNLQTLPELPSKAYKKRQKRAHASKQPGSPCRDEQTLQHELCLLMIGEGSNTFKWHERIRTFACHGQQSKHSSMLDKVVLHGTNVKRLKQAREAWRLDTYFSTRRACARFLGSFLDALRDDCILRWQDITGTEDLAQLLEDLQGQVDTISWLSGVLQLQKESWKETSMVLVMEHLANAPSPDLFLQDACRVVAVDLLACLLEPLLSEIHHACRLALGLAAPIEYLLDNVEDEDGPSFPSFIKPKTITAVHEITQGLALLRSHDAAAYKALQPLPVTMANISFVAEHVDAHYHVVEQWNNETDVADNVTKSLGLTQVQDSALTTLEDVLDVHLDWPVEEQLRRVQAHVLHLMLDKLQLQRHLELLEQVYFFGNGRFVVCLTDALLANTSDSVCLYNRAGMWPPSNVHMNIATRAMLQHSIDGQYTQPNLHASGDMAERDYLGHLGFRLEADLVHHQIPRDALDALSFLKFDYRLPAPLDQIITKQSLMFYAQISGFLLLLLRLVYVVDQLTIQARLHRNVVHHRVKQTLQFRLEALWFVRKLASYCFERVVQPAWRAFLADLPVVASENPGAIRDRHLALLMTISHGLLLDAEGAERMEGVREAFQAILTLYSIPADQREGWSADPELIEVLYQRFKKHAALVLLDELVDATDVEYDDDLELSSDET</sequence>
<dbReference type="AlphaFoldDB" id="A0A1Y2FU46"/>
<evidence type="ECO:0000256" key="1">
    <source>
        <dbReference type="ARBA" id="ARBA00010337"/>
    </source>
</evidence>
<dbReference type="GO" id="GO:0051225">
    <property type="term" value="P:spindle assembly"/>
    <property type="evidence" value="ECO:0007669"/>
    <property type="project" value="TreeGrafter"/>
</dbReference>
<keyword evidence="4 5" id="KW-0206">Cytoskeleton</keyword>
<evidence type="ECO:0000256" key="2">
    <source>
        <dbReference type="ARBA" id="ARBA00022490"/>
    </source>
</evidence>
<feature type="domain" description="Gamma tubulin complex component C-terminal" evidence="7">
    <location>
        <begin position="428"/>
        <end position="711"/>
    </location>
</feature>
<keyword evidence="2 5" id="KW-0963">Cytoplasm</keyword>
<evidence type="ECO:0000259" key="7">
    <source>
        <dbReference type="Pfam" id="PF04130"/>
    </source>
</evidence>
<keyword evidence="9" id="KW-1185">Reference proteome</keyword>
<proteinExistence type="inferred from homology"/>
<dbReference type="Gene3D" id="1.20.120.1900">
    <property type="entry name" value="Gamma-tubulin complex, C-terminal domain"/>
    <property type="match status" value="1"/>
</dbReference>
<evidence type="ECO:0000256" key="3">
    <source>
        <dbReference type="ARBA" id="ARBA00022701"/>
    </source>
</evidence>
<dbReference type="GO" id="GO:0000922">
    <property type="term" value="C:spindle pole"/>
    <property type="evidence" value="ECO:0007669"/>
    <property type="project" value="InterPro"/>
</dbReference>
<dbReference type="GO" id="GO:0005874">
    <property type="term" value="C:microtubule"/>
    <property type="evidence" value="ECO:0007669"/>
    <property type="project" value="UniProtKB-KW"/>
</dbReference>
<dbReference type="GO" id="GO:0000930">
    <property type="term" value="C:gamma-tubulin complex"/>
    <property type="evidence" value="ECO:0007669"/>
    <property type="project" value="UniProtKB-ARBA"/>
</dbReference>
<feature type="region of interest" description="Disordered" evidence="6">
    <location>
        <begin position="85"/>
        <end position="104"/>
    </location>
</feature>
<evidence type="ECO:0000313" key="9">
    <source>
        <dbReference type="Proteomes" id="UP000193685"/>
    </source>
</evidence>
<dbReference type="OrthoDB" id="775571at2759"/>
<dbReference type="EMBL" id="MCFI01000002">
    <property type="protein sequence ID" value="ORY86824.1"/>
    <property type="molecule type" value="Genomic_DNA"/>
</dbReference>
<dbReference type="Proteomes" id="UP000193685">
    <property type="component" value="Unassembled WGS sequence"/>
</dbReference>
<dbReference type="InterPro" id="IPR040457">
    <property type="entry name" value="GCP_C"/>
</dbReference>
<dbReference type="GO" id="GO:0051321">
    <property type="term" value="P:meiotic cell cycle"/>
    <property type="evidence" value="ECO:0007669"/>
    <property type="project" value="TreeGrafter"/>
</dbReference>
<organism evidence="8 9">
    <name type="scientific">Protomyces lactucae-debilis</name>
    <dbReference type="NCBI Taxonomy" id="2754530"/>
    <lineage>
        <taxon>Eukaryota</taxon>
        <taxon>Fungi</taxon>
        <taxon>Dikarya</taxon>
        <taxon>Ascomycota</taxon>
        <taxon>Taphrinomycotina</taxon>
        <taxon>Taphrinomycetes</taxon>
        <taxon>Taphrinales</taxon>
        <taxon>Protomycetaceae</taxon>
        <taxon>Protomyces</taxon>
    </lineage>
</organism>
<dbReference type="STRING" id="56484.A0A1Y2FU46"/>
<comment type="subcellular location">
    <subcellularLocation>
        <location evidence="5">Cytoplasm</location>
        <location evidence="5">Cytoskeleton</location>
        <location evidence="5">Microtubule organizing center</location>
    </subcellularLocation>
</comment>
<dbReference type="GeneID" id="63785120"/>
<evidence type="ECO:0000313" key="8">
    <source>
        <dbReference type="EMBL" id="ORY86824.1"/>
    </source>
</evidence>